<dbReference type="SUPFAM" id="SSF51735">
    <property type="entry name" value="NAD(P)-binding Rossmann-fold domains"/>
    <property type="match status" value="1"/>
</dbReference>
<dbReference type="Proteomes" id="UP001324380">
    <property type="component" value="Chromosome"/>
</dbReference>
<dbReference type="PANTHER" id="PTHR15020:SF50">
    <property type="entry name" value="UPF0659 PROTEIN YMR090W"/>
    <property type="match status" value="1"/>
</dbReference>
<sequence length="223" mass="24982">MELEQKSEPFRLLIIGANGGIGKQCVITALEAGHYVTAVLRTPANLSIIHDHLEIVQGDIMHPDALEKHIQNQDVVISAIGTRGGFFSDKPTTLYSQGNMNILQGMEKEGVKRAFFISASAIEISPVLPWFVRFVEKYIVQKLLKHMYADLTEMEKQVRRSNGSWTIIRPPQLTDGPQTGNYRIAINSFLKNCLKVSRADVAHFIINNILNTDTYKGIVEIGY</sequence>
<evidence type="ECO:0000313" key="3">
    <source>
        <dbReference type="Proteomes" id="UP001324380"/>
    </source>
</evidence>
<organism evidence="2 3">
    <name type="scientific">Mucilaginibacter sabulilitoris</name>
    <dbReference type="NCBI Taxonomy" id="1173583"/>
    <lineage>
        <taxon>Bacteria</taxon>
        <taxon>Pseudomonadati</taxon>
        <taxon>Bacteroidota</taxon>
        <taxon>Sphingobacteriia</taxon>
        <taxon>Sphingobacteriales</taxon>
        <taxon>Sphingobacteriaceae</taxon>
        <taxon>Mucilaginibacter</taxon>
    </lineage>
</organism>
<name>A0ABZ0TTV7_9SPHI</name>
<dbReference type="CDD" id="cd05244">
    <property type="entry name" value="BVR-B_like_SDR_a"/>
    <property type="match status" value="1"/>
</dbReference>
<dbReference type="RefSeq" id="WP_321565453.1">
    <property type="nucleotide sequence ID" value="NZ_CP139558.1"/>
</dbReference>
<protein>
    <submittedName>
        <fullName evidence="2">SDR family oxidoreductase</fullName>
    </submittedName>
</protein>
<keyword evidence="3" id="KW-1185">Reference proteome</keyword>
<proteinExistence type="predicted"/>
<dbReference type="InterPro" id="IPR016040">
    <property type="entry name" value="NAD(P)-bd_dom"/>
</dbReference>
<dbReference type="InterPro" id="IPR036291">
    <property type="entry name" value="NAD(P)-bd_dom_sf"/>
</dbReference>
<accession>A0ABZ0TTV7</accession>
<gene>
    <name evidence="2" type="ORF">SNE25_12575</name>
</gene>
<dbReference type="Gene3D" id="3.40.50.720">
    <property type="entry name" value="NAD(P)-binding Rossmann-like Domain"/>
    <property type="match status" value="1"/>
</dbReference>
<reference evidence="2 3" key="1">
    <citation type="submission" date="2023-11" db="EMBL/GenBank/DDBJ databases">
        <title>Analysis of the Genomes of Mucilaginibacter gossypii cycad 4 and M. sabulilitoris SNA2: microbes with the potential for plant growth promotion.</title>
        <authorList>
            <person name="Hirsch A.M."/>
            <person name="Humm E."/>
            <person name="Rubbi M."/>
            <person name="Del Vecchio G."/>
            <person name="Ha S.M."/>
            <person name="Pellegrini M."/>
            <person name="Gunsalus R.P."/>
        </authorList>
    </citation>
    <scope>NUCLEOTIDE SEQUENCE [LARGE SCALE GENOMIC DNA]</scope>
    <source>
        <strain evidence="2 3">SNA2</strain>
    </source>
</reference>
<feature type="domain" description="NAD(P)-binding" evidence="1">
    <location>
        <begin position="16"/>
        <end position="209"/>
    </location>
</feature>
<dbReference type="EMBL" id="CP139558">
    <property type="protein sequence ID" value="WPU96354.1"/>
    <property type="molecule type" value="Genomic_DNA"/>
</dbReference>
<evidence type="ECO:0000259" key="1">
    <source>
        <dbReference type="Pfam" id="PF13460"/>
    </source>
</evidence>
<dbReference type="PANTHER" id="PTHR15020">
    <property type="entry name" value="FLAVIN REDUCTASE-RELATED"/>
    <property type="match status" value="1"/>
</dbReference>
<dbReference type="Pfam" id="PF13460">
    <property type="entry name" value="NAD_binding_10"/>
    <property type="match status" value="1"/>
</dbReference>
<evidence type="ECO:0000313" key="2">
    <source>
        <dbReference type="EMBL" id="WPU96354.1"/>
    </source>
</evidence>